<feature type="region of interest" description="Disordered" evidence="14">
    <location>
        <begin position="34"/>
        <end position="67"/>
    </location>
</feature>
<evidence type="ECO:0000256" key="2">
    <source>
        <dbReference type="ARBA" id="ARBA00007193"/>
    </source>
</evidence>
<dbReference type="OrthoDB" id="6502088at2759"/>
<proteinExistence type="inferred from homology"/>
<comment type="caution">
    <text evidence="16">The sequence shown here is derived from an EMBL/GenBank/DDBJ whole genome shotgun (WGS) entry which is preliminary data.</text>
</comment>
<evidence type="ECO:0000256" key="5">
    <source>
        <dbReference type="ARBA" id="ARBA00022692"/>
    </source>
</evidence>
<dbReference type="Pfam" id="PF00858">
    <property type="entry name" value="ASC"/>
    <property type="match status" value="2"/>
</dbReference>
<evidence type="ECO:0000256" key="4">
    <source>
        <dbReference type="ARBA" id="ARBA00022461"/>
    </source>
</evidence>
<evidence type="ECO:0000256" key="10">
    <source>
        <dbReference type="ARBA" id="ARBA00023180"/>
    </source>
</evidence>
<evidence type="ECO:0000256" key="13">
    <source>
        <dbReference type="RuleBase" id="RU000679"/>
    </source>
</evidence>
<feature type="compositionally biased region" description="Basic and acidic residues" evidence="14">
    <location>
        <begin position="1058"/>
        <end position="1107"/>
    </location>
</feature>
<feature type="region of interest" description="Disordered" evidence="14">
    <location>
        <begin position="972"/>
        <end position="1294"/>
    </location>
</feature>
<feature type="compositionally biased region" description="Basic and acidic residues" evidence="14">
    <location>
        <begin position="1206"/>
        <end position="1268"/>
    </location>
</feature>
<dbReference type="Gene3D" id="1.10.287.770">
    <property type="entry name" value="YojJ-like"/>
    <property type="match status" value="1"/>
</dbReference>
<dbReference type="GO" id="GO:0005886">
    <property type="term" value="C:plasma membrane"/>
    <property type="evidence" value="ECO:0007669"/>
    <property type="project" value="TreeGrafter"/>
</dbReference>
<dbReference type="EMBL" id="CAJFDH010000002">
    <property type="protein sequence ID" value="CAD5209719.1"/>
    <property type="molecule type" value="Genomic_DNA"/>
</dbReference>
<evidence type="ECO:0000313" key="17">
    <source>
        <dbReference type="Proteomes" id="UP000614601"/>
    </source>
</evidence>
<feature type="compositionally biased region" description="Basic and acidic residues" evidence="14">
    <location>
        <begin position="1035"/>
        <end position="1050"/>
    </location>
</feature>
<comment type="similarity">
    <text evidence="2 13">Belongs to the amiloride-sensitive sodium channel (TC 1.A.6) family.</text>
</comment>
<keyword evidence="7" id="KW-0915">Sodium</keyword>
<keyword evidence="9 15" id="KW-0472">Membrane</keyword>
<keyword evidence="5 13" id="KW-0812">Transmembrane</keyword>
<organism evidence="16 17">
    <name type="scientific">Bursaphelenchus okinawaensis</name>
    <dbReference type="NCBI Taxonomy" id="465554"/>
    <lineage>
        <taxon>Eukaryota</taxon>
        <taxon>Metazoa</taxon>
        <taxon>Ecdysozoa</taxon>
        <taxon>Nematoda</taxon>
        <taxon>Chromadorea</taxon>
        <taxon>Rhabditida</taxon>
        <taxon>Tylenchina</taxon>
        <taxon>Tylenchomorpha</taxon>
        <taxon>Aphelenchoidea</taxon>
        <taxon>Aphelenchoididae</taxon>
        <taxon>Bursaphelenchus</taxon>
    </lineage>
</organism>
<feature type="transmembrane region" description="Helical" evidence="15">
    <location>
        <begin position="133"/>
        <end position="151"/>
    </location>
</feature>
<evidence type="ECO:0000256" key="6">
    <source>
        <dbReference type="ARBA" id="ARBA00022989"/>
    </source>
</evidence>
<evidence type="ECO:0000256" key="7">
    <source>
        <dbReference type="ARBA" id="ARBA00023053"/>
    </source>
</evidence>
<keyword evidence="17" id="KW-1185">Reference proteome</keyword>
<sequence length="1294" mass="149322">MPRRADRMVGHMLGSRGPMPNRNNILVLRRQDLSQPGSIRSYRNPHVRDSRPQSRATVRSGNQPPTYAEAEDIRSIDADEFDERQSAKYSVVTKDGEVVGEMLVDDNGMVELLQQTDIEGVRHLSDEKLSTRWLWGIVIVIFMCLAIYQISRQVQLFLKTPISTNIEAAYPTEVPFPVIAICNNNQYRLTYLTGKRLLNRPRKYKHGEQNTTNIYDQALQAAWDYDAIKFLRNAAHWKSRMIMDCRWPNGTRCVNQFKAMWTLTGLCWAINTDPIMPYTVSGAGPSHGLRLLLNIERYERIESCTPTFKATGLPGLKILIFNQNDTAISGNDGVNVPPGYSMDIPFRVQHRHKFPGKTCVKETEEQKSTAYTSFDDPNNLRTCVIRRFLYHVEEKCNCSLKRAYDPGSSETLPACNVEEYFNCVVPIKKYGHNLGFNQYNCETPCDQIDYIAWQDMNELPMNIFPKIIDTEERDSSEEDEDHDVEDEDDYSYPAEVLESIKCEENQLLDERQVEDVKLYAHRAYEKQARYQEDILIRTKRLIGRVNQTANRLIELQWGWNDDDFVGVYQRLHKYVACFANMTDRHADVFAAIRSPASHSEEHRSKLLYQLVDQRAYQSDPESYKTLADVKRKYGEKAENRLDEMTRWEGVLERLASIYDERNYNLKLSEKLKRMNRILMLMDNYDKGLLQKRAWADKMKGRNMNHFFDEDFYENWYNVIIKDMEVNILKTISNIELALPGAISYIQKGKGLDTGSVILFGDTSIEHVKLFANFMDDALTCTFDEVRNQTIVILEEFRKAMHDFQSAYINLFKKELPEYLERFDFGHKFVKENFAEVNVFLHKMNIEIWRQDSTYSIWSLFCDIGGALGLFLGASLLTIIELIYLCFQYGFCKTENLKPRKIKQAGGKAKKKAVKKMQKSWNRWKNRNNKDYRESESSATSSDEYSEDLEWGYSAPKHSKPVVRYSPLSEIQEVEVERDPESVMCSEPSRHSSKKRIEKTKERKRNSDSIPLDLFSTSVETKPADSVIYRPSIGSGDKDVSKKKDGDKDHEEENDDDKDDKKEHNEGQEGDKNARKNSKQEKNPKDNKNVKVDKEKKVDDNDKIKKPENNLQHTKQPLQPESSITPQFQPHTPPKPRDETEVARVAPPQPYSPILRLPSPTHSTTPPSDPEPVLRRPSNRSENTSSSLTTDPAVPRLLAPNDDYSDEERRGGGGKDRSLNNESGDQDKDDNKRQNLDDAPKKDNIKNDDKAKHSTKKPEEANKEQDAKKKHDKTTKEEEEDSSSDSSSSGKQTIV</sequence>
<dbReference type="Proteomes" id="UP000783686">
    <property type="component" value="Unassembled WGS sequence"/>
</dbReference>
<dbReference type="GO" id="GO:0015280">
    <property type="term" value="F:ligand-gated sodium channel activity"/>
    <property type="evidence" value="ECO:0007669"/>
    <property type="project" value="TreeGrafter"/>
</dbReference>
<evidence type="ECO:0000256" key="3">
    <source>
        <dbReference type="ARBA" id="ARBA00022448"/>
    </source>
</evidence>
<evidence type="ECO:0000256" key="14">
    <source>
        <dbReference type="SAM" id="MobiDB-lite"/>
    </source>
</evidence>
<dbReference type="PANTHER" id="PTHR11690">
    <property type="entry name" value="AMILORIDE-SENSITIVE SODIUM CHANNEL-RELATED"/>
    <property type="match status" value="1"/>
</dbReference>
<accession>A0A811K3M1</accession>
<keyword evidence="6 15" id="KW-1133">Transmembrane helix</keyword>
<evidence type="ECO:0000313" key="16">
    <source>
        <dbReference type="EMBL" id="CAD5209719.1"/>
    </source>
</evidence>
<gene>
    <name evidence="16" type="ORF">BOKJ2_LOCUS2828</name>
</gene>
<comment type="subcellular location">
    <subcellularLocation>
        <location evidence="1">Membrane</location>
        <topology evidence="1">Multi-pass membrane protein</topology>
    </subcellularLocation>
</comment>
<keyword evidence="12 13" id="KW-0407">Ion channel</keyword>
<dbReference type="Gene3D" id="2.60.470.10">
    <property type="entry name" value="Acid-sensing ion channels like domains"/>
    <property type="match status" value="1"/>
</dbReference>
<dbReference type="EMBL" id="CAJFCW020000002">
    <property type="protein sequence ID" value="CAG9089926.1"/>
    <property type="molecule type" value="Genomic_DNA"/>
</dbReference>
<evidence type="ECO:0000256" key="9">
    <source>
        <dbReference type="ARBA" id="ARBA00023136"/>
    </source>
</evidence>
<feature type="compositionally biased region" description="Polar residues" evidence="14">
    <location>
        <begin position="1108"/>
        <end position="1129"/>
    </location>
</feature>
<evidence type="ECO:0000256" key="8">
    <source>
        <dbReference type="ARBA" id="ARBA00023065"/>
    </source>
</evidence>
<reference evidence="16" key="1">
    <citation type="submission" date="2020-09" db="EMBL/GenBank/DDBJ databases">
        <authorList>
            <person name="Kikuchi T."/>
        </authorList>
    </citation>
    <scope>NUCLEOTIDE SEQUENCE</scope>
    <source>
        <strain evidence="16">SH1</strain>
    </source>
</reference>
<evidence type="ECO:0000256" key="11">
    <source>
        <dbReference type="ARBA" id="ARBA00023201"/>
    </source>
</evidence>
<evidence type="ECO:0000256" key="1">
    <source>
        <dbReference type="ARBA" id="ARBA00004141"/>
    </source>
</evidence>
<feature type="compositionally biased region" description="Polar residues" evidence="14">
    <location>
        <begin position="1179"/>
        <end position="1189"/>
    </location>
</feature>
<dbReference type="PRINTS" id="PR01078">
    <property type="entry name" value="AMINACHANNEL"/>
</dbReference>
<keyword evidence="11 13" id="KW-0739">Sodium transport</keyword>
<name>A0A811K3M1_9BILA</name>
<keyword evidence="10" id="KW-0325">Glycoprotein</keyword>
<feature type="compositionally biased region" description="Polar residues" evidence="14">
    <location>
        <begin position="53"/>
        <end position="65"/>
    </location>
</feature>
<feature type="region of interest" description="Disordered" evidence="14">
    <location>
        <begin position="1"/>
        <end position="22"/>
    </location>
</feature>
<keyword evidence="8 13" id="KW-0406">Ion transport</keyword>
<dbReference type="PANTHER" id="PTHR11690:SF296">
    <property type="entry name" value="DEGENERIN-LIKE PROTEIN DEL-10"/>
    <property type="match status" value="1"/>
</dbReference>
<keyword evidence="3 13" id="KW-0813">Transport</keyword>
<dbReference type="Proteomes" id="UP000614601">
    <property type="component" value="Unassembled WGS sequence"/>
</dbReference>
<evidence type="ECO:0000256" key="12">
    <source>
        <dbReference type="ARBA" id="ARBA00023303"/>
    </source>
</evidence>
<dbReference type="InterPro" id="IPR001873">
    <property type="entry name" value="ENaC"/>
</dbReference>
<protein>
    <submittedName>
        <fullName evidence="16">Uncharacterized protein</fullName>
    </submittedName>
</protein>
<evidence type="ECO:0000256" key="15">
    <source>
        <dbReference type="SAM" id="Phobius"/>
    </source>
</evidence>
<keyword evidence="4 13" id="KW-0894">Sodium channel</keyword>